<reference evidence="13" key="1">
    <citation type="submission" date="2017-07" db="EMBL/GenBank/DDBJ databases">
        <title>Comparative genome mining reveals phylogenetic distribution patterns of secondary metabolites in Amycolatopsis.</title>
        <authorList>
            <person name="Adamek M."/>
            <person name="Alanjary M."/>
            <person name="Sales-Ortells H."/>
            <person name="Goodfellow M."/>
            <person name="Bull A.T."/>
            <person name="Kalinowski J."/>
            <person name="Ziemert N."/>
        </authorList>
    </citation>
    <scope>NUCLEOTIDE SEQUENCE [LARGE SCALE GENOMIC DNA]</scope>
    <source>
        <strain evidence="13">H5</strain>
    </source>
</reference>
<dbReference type="InterPro" id="IPR033132">
    <property type="entry name" value="GH_1_N_CS"/>
</dbReference>
<keyword evidence="8" id="KW-0624">Polysaccharide degradation</keyword>
<dbReference type="AlphaFoldDB" id="A0A229SQV8"/>
<dbReference type="InterPro" id="IPR001360">
    <property type="entry name" value="Glyco_hydro_1"/>
</dbReference>
<evidence type="ECO:0000256" key="7">
    <source>
        <dbReference type="ARBA" id="ARBA00023295"/>
    </source>
</evidence>
<evidence type="ECO:0000256" key="10">
    <source>
        <dbReference type="PIRSR" id="PIRSR617736-2"/>
    </source>
</evidence>
<dbReference type="FunFam" id="3.20.20.80:FF:000004">
    <property type="entry name" value="Beta-glucosidase 6-phospho-beta-glucosidase"/>
    <property type="match status" value="1"/>
</dbReference>
<dbReference type="PROSITE" id="PS00653">
    <property type="entry name" value="GLYCOSYL_HYDROL_F1_2"/>
    <property type="match status" value="1"/>
</dbReference>
<dbReference type="NCBIfam" id="TIGR03356">
    <property type="entry name" value="BGL"/>
    <property type="match status" value="1"/>
</dbReference>
<feature type="binding site" evidence="10">
    <location>
        <position position="22"/>
    </location>
    <ligand>
        <name>substrate</name>
    </ligand>
</feature>
<dbReference type="GO" id="GO:0005829">
    <property type="term" value="C:cytosol"/>
    <property type="evidence" value="ECO:0007669"/>
    <property type="project" value="TreeGrafter"/>
</dbReference>
<dbReference type="SUPFAM" id="SSF51445">
    <property type="entry name" value="(Trans)glycosidases"/>
    <property type="match status" value="1"/>
</dbReference>
<evidence type="ECO:0000256" key="3">
    <source>
        <dbReference type="ARBA" id="ARBA00012744"/>
    </source>
</evidence>
<dbReference type="GO" id="GO:0008422">
    <property type="term" value="F:beta-glucosidase activity"/>
    <property type="evidence" value="ECO:0007669"/>
    <property type="project" value="UniProtKB-EC"/>
</dbReference>
<dbReference type="GO" id="GO:0030245">
    <property type="term" value="P:cellulose catabolic process"/>
    <property type="evidence" value="ECO:0007669"/>
    <property type="project" value="UniProtKB-KW"/>
</dbReference>
<gene>
    <name evidence="12" type="ORF">CF165_39565</name>
</gene>
<evidence type="ECO:0000256" key="5">
    <source>
        <dbReference type="ARBA" id="ARBA00023001"/>
    </source>
</evidence>
<feature type="binding site" evidence="10">
    <location>
        <begin position="401"/>
        <end position="402"/>
    </location>
    <ligand>
        <name>substrate</name>
    </ligand>
</feature>
<feature type="binding site" evidence="10">
    <location>
        <position position="394"/>
    </location>
    <ligand>
        <name>substrate</name>
    </ligand>
</feature>
<dbReference type="Pfam" id="PF00232">
    <property type="entry name" value="Glyco_hydro_1"/>
    <property type="match status" value="1"/>
</dbReference>
<evidence type="ECO:0000256" key="8">
    <source>
        <dbReference type="ARBA" id="ARBA00023326"/>
    </source>
</evidence>
<evidence type="ECO:0000256" key="2">
    <source>
        <dbReference type="ARBA" id="ARBA00010838"/>
    </source>
</evidence>
<evidence type="ECO:0000313" key="12">
    <source>
        <dbReference type="EMBL" id="OXM61154.1"/>
    </source>
</evidence>
<comment type="catalytic activity">
    <reaction evidence="1 11">
        <text>Hydrolysis of terminal, non-reducing beta-D-glucosyl residues with release of beta-D-glucose.</text>
        <dbReference type="EC" id="3.2.1.21"/>
    </reaction>
</comment>
<dbReference type="PANTHER" id="PTHR10353:SF36">
    <property type="entry name" value="LP05116P"/>
    <property type="match status" value="1"/>
</dbReference>
<dbReference type="InterPro" id="IPR017853">
    <property type="entry name" value="GH"/>
</dbReference>
<evidence type="ECO:0000256" key="6">
    <source>
        <dbReference type="ARBA" id="ARBA00023277"/>
    </source>
</evidence>
<evidence type="ECO:0000313" key="13">
    <source>
        <dbReference type="Proteomes" id="UP000215199"/>
    </source>
</evidence>
<dbReference type="EMBL" id="NMUL01000049">
    <property type="protein sequence ID" value="OXM61154.1"/>
    <property type="molecule type" value="Genomic_DNA"/>
</dbReference>
<dbReference type="PRINTS" id="PR00131">
    <property type="entry name" value="GLHYDRLASE1"/>
</dbReference>
<proteinExistence type="inferred from homology"/>
<dbReference type="PANTHER" id="PTHR10353">
    <property type="entry name" value="GLYCOSYL HYDROLASE"/>
    <property type="match status" value="1"/>
</dbReference>
<organism evidence="12 13">
    <name type="scientific">Amycolatopsis vastitatis</name>
    <dbReference type="NCBI Taxonomy" id="1905142"/>
    <lineage>
        <taxon>Bacteria</taxon>
        <taxon>Bacillati</taxon>
        <taxon>Actinomycetota</taxon>
        <taxon>Actinomycetes</taxon>
        <taxon>Pseudonocardiales</taxon>
        <taxon>Pseudonocardiaceae</taxon>
        <taxon>Amycolatopsis</taxon>
    </lineage>
</organism>
<dbReference type="OrthoDB" id="9765195at2"/>
<dbReference type="Gene3D" id="3.20.20.80">
    <property type="entry name" value="Glycosidases"/>
    <property type="match status" value="1"/>
</dbReference>
<dbReference type="Proteomes" id="UP000215199">
    <property type="component" value="Unassembled WGS sequence"/>
</dbReference>
<sequence>MSEPDLLFPPGFRWGVATAAFQIEGAWDADGKGPSNWDTRAHRPGGLAGGATGDVACDHYHRLTEDLDLLAGLGVDSYRFSVSWPRVQPAGRGRWNGRGLAFYDRLVDGLLARDIEPMLTVYHWDHPQPIEDAGGWADRDTAARFADYAEGLAARFGDRVTRWITLNEPLSVMHAEMTGPPEAPVRRHGLRVAHHLLLGHGLAVPRLRAQAPHGEIGISLNLAGMTAAGEHPHDVAAAARAEVYEDRLFLDPLLRGEYPRLDDRPVIEADDADRAVIAAPLDFLGVNWYAPARIAASTSGVFGYTRVPWPGTSTNLLGWPVAPELFGALLTWLRARYPDAPPIHVTENGFPAVDEPDVTGSVQDLRRVTYLRACLREVSAAVEAGSDIRGYHVWSLLDNLEWEHGYRPRFGLVHVDFATLARTPKASYRWYRQLISGQPRDRKEGSACSG</sequence>
<evidence type="ECO:0000256" key="9">
    <source>
        <dbReference type="PIRSR" id="PIRSR617736-1"/>
    </source>
</evidence>
<dbReference type="RefSeq" id="WP_093952713.1">
    <property type="nucleotide sequence ID" value="NZ_NMUL01000049.1"/>
</dbReference>
<protein>
    <recommendedName>
        <fullName evidence="3 11">Beta-glucosidase</fullName>
        <ecNumber evidence="3 11">3.2.1.21</ecNumber>
    </recommendedName>
</protein>
<accession>A0A229SQV8</accession>
<evidence type="ECO:0000256" key="11">
    <source>
        <dbReference type="RuleBase" id="RU361175"/>
    </source>
</evidence>
<name>A0A229SQV8_9PSEU</name>
<feature type="binding site" evidence="10">
    <location>
        <position position="123"/>
    </location>
    <ligand>
        <name>substrate</name>
    </ligand>
</feature>
<keyword evidence="5" id="KW-0136">Cellulose degradation</keyword>
<keyword evidence="13" id="KW-1185">Reference proteome</keyword>
<evidence type="ECO:0000256" key="1">
    <source>
        <dbReference type="ARBA" id="ARBA00000448"/>
    </source>
</evidence>
<feature type="active site" description="Nucleophile" evidence="9">
    <location>
        <position position="347"/>
    </location>
</feature>
<feature type="active site" description="Proton donor" evidence="9">
    <location>
        <position position="168"/>
    </location>
</feature>
<keyword evidence="4 11" id="KW-0378">Hydrolase</keyword>
<keyword evidence="7 11" id="KW-0326">Glycosidase</keyword>
<dbReference type="EC" id="3.2.1.21" evidence="3 11"/>
<comment type="similarity">
    <text evidence="2 11">Belongs to the glycosyl hydrolase 1 family.</text>
</comment>
<keyword evidence="6" id="KW-0119">Carbohydrate metabolism</keyword>
<dbReference type="InterPro" id="IPR017736">
    <property type="entry name" value="Glyco_hydro_1_beta-glucosidase"/>
</dbReference>
<comment type="caution">
    <text evidence="12">The sequence shown here is derived from an EMBL/GenBank/DDBJ whole genome shotgun (WGS) entry which is preliminary data.</text>
</comment>
<feature type="binding site" evidence="10">
    <location>
        <position position="167"/>
    </location>
    <ligand>
        <name>substrate</name>
    </ligand>
</feature>
<feature type="binding site" evidence="10">
    <location>
        <position position="289"/>
    </location>
    <ligand>
        <name>substrate</name>
    </ligand>
</feature>
<evidence type="ECO:0000256" key="4">
    <source>
        <dbReference type="ARBA" id="ARBA00022801"/>
    </source>
</evidence>